<evidence type="ECO:0000259" key="1">
    <source>
        <dbReference type="Pfam" id="PF10263"/>
    </source>
</evidence>
<dbReference type="InterPro" id="IPR024498">
    <property type="entry name" value="DUF2786"/>
</dbReference>
<dbReference type="Pfam" id="PF23771">
    <property type="entry name" value="DUF7168"/>
    <property type="match status" value="1"/>
</dbReference>
<dbReference type="InterPro" id="IPR006640">
    <property type="entry name" value="SprT-like_domain"/>
</dbReference>
<sequence length="370" mass="41663">MNEKLENLCLRQLHQEHGDICLLYGVDLGPPVMELTDSRHCFGVWDPVKRSIGISVHLVASGRWDQVLQVLKHEMAHQMSTDLFGVRRPDHGEVFQRCARMIGLDPAWCGASGDLASGPVFSPASATTEAGRRVLARIQKLLALAGSDNEHEAALAMQKARALQTAWNLEQVEECQYRSVVITTGRKRLAGHQQAIGALLTDFFQVRVIVSTLYDPAVGESFKTFELLGRDENVRIAEHCYHFLENRLQVLWQQNRARFPGNGLRARNSYYLGLLKGFREKLQLQDQESAGQASLQVSAGELRALQVAADARLEAWVRFRFPRLATRRGRRRTVYRDSFEEGRVAGRNLTLHRTVTERTGSGRFLPPGPE</sequence>
<keyword evidence="5" id="KW-1185">Reference proteome</keyword>
<dbReference type="KEGG" id="ddu:GF1_32290"/>
<dbReference type="AlphaFoldDB" id="A0A915U3Y3"/>
<gene>
    <name evidence="4" type="ORF">GF1_32290</name>
</gene>
<feature type="domain" description="DUF2786" evidence="2">
    <location>
        <begin position="133"/>
        <end position="171"/>
    </location>
</feature>
<reference evidence="4" key="1">
    <citation type="submission" date="2020-12" db="EMBL/GenBank/DDBJ databases">
        <title>Desulfobium dissulfuricans gen. nov., sp. nov., a novel mesophilic, sulfate-reducing bacterium isolated from a deep-sea hydrothermal vent.</title>
        <authorList>
            <person name="Hashimoto Y."/>
            <person name="Tame A."/>
            <person name="Sawayama S."/>
            <person name="Miyazaki J."/>
            <person name="Takai K."/>
            <person name="Nakagawa S."/>
        </authorList>
    </citation>
    <scope>NUCLEOTIDE SEQUENCE</scope>
    <source>
        <strain evidence="4">GF1</strain>
    </source>
</reference>
<evidence type="ECO:0000259" key="2">
    <source>
        <dbReference type="Pfam" id="PF10979"/>
    </source>
</evidence>
<dbReference type="RefSeq" id="WP_267927563.1">
    <property type="nucleotide sequence ID" value="NZ_AP024233.1"/>
</dbReference>
<evidence type="ECO:0008006" key="6">
    <source>
        <dbReference type="Google" id="ProtNLM"/>
    </source>
</evidence>
<accession>A0A915U3Y3</accession>
<feature type="domain" description="SprT-like" evidence="1">
    <location>
        <begin position="39"/>
        <end position="103"/>
    </location>
</feature>
<dbReference type="GO" id="GO:0006950">
    <property type="term" value="P:response to stress"/>
    <property type="evidence" value="ECO:0007669"/>
    <property type="project" value="UniProtKB-ARBA"/>
</dbReference>
<evidence type="ECO:0000313" key="4">
    <source>
        <dbReference type="EMBL" id="BCO10853.1"/>
    </source>
</evidence>
<dbReference type="EMBL" id="AP024233">
    <property type="protein sequence ID" value="BCO10853.1"/>
    <property type="molecule type" value="Genomic_DNA"/>
</dbReference>
<protein>
    <recommendedName>
        <fullName evidence="6">DUF2786 domain-containing protein</fullName>
    </recommendedName>
</protein>
<feature type="domain" description="DUF7168" evidence="3">
    <location>
        <begin position="174"/>
        <end position="302"/>
    </location>
</feature>
<evidence type="ECO:0000259" key="3">
    <source>
        <dbReference type="Pfam" id="PF23771"/>
    </source>
</evidence>
<dbReference type="Proteomes" id="UP001063350">
    <property type="component" value="Chromosome"/>
</dbReference>
<dbReference type="InterPro" id="IPR055592">
    <property type="entry name" value="DUF7168"/>
</dbReference>
<dbReference type="Pfam" id="PF10263">
    <property type="entry name" value="SprT-like"/>
    <property type="match status" value="1"/>
</dbReference>
<dbReference type="Pfam" id="PF10979">
    <property type="entry name" value="DUF2786"/>
    <property type="match status" value="1"/>
</dbReference>
<organism evidence="4 5">
    <name type="scientific">Desulfolithobacter dissulfuricans</name>
    <dbReference type="NCBI Taxonomy" id="2795293"/>
    <lineage>
        <taxon>Bacteria</taxon>
        <taxon>Pseudomonadati</taxon>
        <taxon>Thermodesulfobacteriota</taxon>
        <taxon>Desulfobulbia</taxon>
        <taxon>Desulfobulbales</taxon>
        <taxon>Desulfobulbaceae</taxon>
        <taxon>Desulfolithobacter</taxon>
    </lineage>
</organism>
<proteinExistence type="predicted"/>
<evidence type="ECO:0000313" key="5">
    <source>
        <dbReference type="Proteomes" id="UP001063350"/>
    </source>
</evidence>
<name>A0A915U3Y3_9BACT</name>